<sequence>MAPHDLVGPPSTTKSSFLSKILGKLSWSHLKSISETIKRNFGTFNVILCNSETQVRPTSTNGAVEQGQASLDVDSSISSTLVGHDTPPLRIFCAVRNLAVVGKDEADLRKDAAILEDAMAATNALEALLTGWDDDGEDIDPEGSSIETQELVTPEGSPLLGDNVQIVLEECETEDICDVNFGEIIYGPHSPAWFTAANVDHLEVPLPSYNAPRFQSELIGTNSSRASGQKFNLVTPPLKIVKVDSGGSSLQLVRNLPLGASLAIIHG</sequence>
<proteinExistence type="predicted"/>
<evidence type="ECO:0000313" key="1">
    <source>
        <dbReference type="EMBL" id="CAL1715777.1"/>
    </source>
</evidence>
<organism evidence="1 2">
    <name type="scientific">Somion occarium</name>
    <dbReference type="NCBI Taxonomy" id="3059160"/>
    <lineage>
        <taxon>Eukaryota</taxon>
        <taxon>Fungi</taxon>
        <taxon>Dikarya</taxon>
        <taxon>Basidiomycota</taxon>
        <taxon>Agaricomycotina</taxon>
        <taxon>Agaricomycetes</taxon>
        <taxon>Polyporales</taxon>
        <taxon>Cerrenaceae</taxon>
        <taxon>Somion</taxon>
    </lineage>
</organism>
<keyword evidence="2" id="KW-1185">Reference proteome</keyword>
<name>A0ABP1E865_9APHY</name>
<protein>
    <submittedName>
        <fullName evidence="1">Uncharacterized protein</fullName>
    </submittedName>
</protein>
<dbReference type="EMBL" id="OZ037952">
    <property type="protein sequence ID" value="CAL1715777.1"/>
    <property type="molecule type" value="Genomic_DNA"/>
</dbReference>
<dbReference type="Proteomes" id="UP001497453">
    <property type="component" value="Chromosome 9"/>
</dbReference>
<accession>A0ABP1E865</accession>
<reference evidence="2" key="1">
    <citation type="submission" date="2024-04" db="EMBL/GenBank/DDBJ databases">
        <authorList>
            <person name="Shaw F."/>
            <person name="Minotto A."/>
        </authorList>
    </citation>
    <scope>NUCLEOTIDE SEQUENCE [LARGE SCALE GENOMIC DNA]</scope>
</reference>
<evidence type="ECO:0000313" key="2">
    <source>
        <dbReference type="Proteomes" id="UP001497453"/>
    </source>
</evidence>
<gene>
    <name evidence="1" type="ORF">GFSPODELE1_LOCUS10424</name>
</gene>